<gene>
    <name evidence="1" type="ORF">SAMN03080618_00342</name>
</gene>
<proteinExistence type="predicted"/>
<name>A0A1I3I1I6_9HYPH</name>
<sequence>MPDPQAMIRTVESLAESYARSRTERLRPVSMAHALRTFRAALPDCDWPDGRLINLLAAKVVDRGHAVEFDVLRAAPPPDPS</sequence>
<evidence type="ECO:0000313" key="1">
    <source>
        <dbReference type="EMBL" id="SFI41693.1"/>
    </source>
</evidence>
<dbReference type="EMBL" id="FORF01000002">
    <property type="protein sequence ID" value="SFI41693.1"/>
    <property type="molecule type" value="Genomic_DNA"/>
</dbReference>
<protein>
    <submittedName>
        <fullName evidence="1">Uncharacterized protein</fullName>
    </submittedName>
</protein>
<reference evidence="2" key="1">
    <citation type="submission" date="2016-10" db="EMBL/GenBank/DDBJ databases">
        <authorList>
            <person name="Varghese N."/>
            <person name="Submissions S."/>
        </authorList>
    </citation>
    <scope>NUCLEOTIDE SEQUENCE [LARGE SCALE GENOMIC DNA]</scope>
    <source>
        <strain evidence="2">DSM 21857</strain>
    </source>
</reference>
<keyword evidence="2" id="KW-1185">Reference proteome</keyword>
<accession>A0A1I3I1I6</accession>
<dbReference type="AlphaFoldDB" id="A0A1I3I1I6"/>
<dbReference type="Proteomes" id="UP000242763">
    <property type="component" value="Unassembled WGS sequence"/>
</dbReference>
<dbReference type="OrthoDB" id="8085995at2"/>
<dbReference type="STRING" id="1121003.SAMN03080618_00342"/>
<organism evidence="1 2">
    <name type="scientific">Aquamicrobium aerolatum DSM 21857</name>
    <dbReference type="NCBI Taxonomy" id="1121003"/>
    <lineage>
        <taxon>Bacteria</taxon>
        <taxon>Pseudomonadati</taxon>
        <taxon>Pseudomonadota</taxon>
        <taxon>Alphaproteobacteria</taxon>
        <taxon>Hyphomicrobiales</taxon>
        <taxon>Phyllobacteriaceae</taxon>
        <taxon>Aerobium</taxon>
    </lineage>
</organism>
<dbReference type="RefSeq" id="WP_139207823.1">
    <property type="nucleotide sequence ID" value="NZ_FORF01000002.1"/>
</dbReference>
<evidence type="ECO:0000313" key="2">
    <source>
        <dbReference type="Proteomes" id="UP000242763"/>
    </source>
</evidence>